<gene>
    <name evidence="3" type="ORF">B0H16DRAFT_316644</name>
</gene>
<dbReference type="EMBL" id="JARKIB010000020">
    <property type="protein sequence ID" value="KAJ7768397.1"/>
    <property type="molecule type" value="Genomic_DNA"/>
</dbReference>
<accession>A0AAD7JPA0</accession>
<feature type="compositionally biased region" description="Polar residues" evidence="1">
    <location>
        <begin position="32"/>
        <end position="59"/>
    </location>
</feature>
<keyword evidence="4" id="KW-1185">Reference proteome</keyword>
<evidence type="ECO:0000256" key="1">
    <source>
        <dbReference type="SAM" id="MobiDB-lite"/>
    </source>
</evidence>
<feature type="transmembrane region" description="Helical" evidence="2">
    <location>
        <begin position="114"/>
        <end position="138"/>
    </location>
</feature>
<feature type="transmembrane region" description="Helical" evidence="2">
    <location>
        <begin position="76"/>
        <end position="94"/>
    </location>
</feature>
<reference evidence="3" key="1">
    <citation type="submission" date="2023-03" db="EMBL/GenBank/DDBJ databases">
        <title>Massive genome expansion in bonnet fungi (Mycena s.s.) driven by repeated elements and novel gene families across ecological guilds.</title>
        <authorList>
            <consortium name="Lawrence Berkeley National Laboratory"/>
            <person name="Harder C.B."/>
            <person name="Miyauchi S."/>
            <person name="Viragh M."/>
            <person name="Kuo A."/>
            <person name="Thoen E."/>
            <person name="Andreopoulos B."/>
            <person name="Lu D."/>
            <person name="Skrede I."/>
            <person name="Drula E."/>
            <person name="Henrissat B."/>
            <person name="Morin E."/>
            <person name="Kohler A."/>
            <person name="Barry K."/>
            <person name="LaButti K."/>
            <person name="Morin E."/>
            <person name="Salamov A."/>
            <person name="Lipzen A."/>
            <person name="Mereny Z."/>
            <person name="Hegedus B."/>
            <person name="Baldrian P."/>
            <person name="Stursova M."/>
            <person name="Weitz H."/>
            <person name="Taylor A."/>
            <person name="Grigoriev I.V."/>
            <person name="Nagy L.G."/>
            <person name="Martin F."/>
            <person name="Kauserud H."/>
        </authorList>
    </citation>
    <scope>NUCLEOTIDE SEQUENCE</scope>
    <source>
        <strain evidence="3">CBHHK182m</strain>
    </source>
</reference>
<feature type="region of interest" description="Disordered" evidence="1">
    <location>
        <begin position="32"/>
        <end position="66"/>
    </location>
</feature>
<protein>
    <submittedName>
        <fullName evidence="3">Uncharacterized protein</fullName>
    </submittedName>
</protein>
<keyword evidence="2" id="KW-0812">Transmembrane</keyword>
<evidence type="ECO:0000256" key="2">
    <source>
        <dbReference type="SAM" id="Phobius"/>
    </source>
</evidence>
<keyword evidence="2" id="KW-0472">Membrane</keyword>
<organism evidence="3 4">
    <name type="scientific">Mycena metata</name>
    <dbReference type="NCBI Taxonomy" id="1033252"/>
    <lineage>
        <taxon>Eukaryota</taxon>
        <taxon>Fungi</taxon>
        <taxon>Dikarya</taxon>
        <taxon>Basidiomycota</taxon>
        <taxon>Agaricomycotina</taxon>
        <taxon>Agaricomycetes</taxon>
        <taxon>Agaricomycetidae</taxon>
        <taxon>Agaricales</taxon>
        <taxon>Marasmiineae</taxon>
        <taxon>Mycenaceae</taxon>
        <taxon>Mycena</taxon>
    </lineage>
</organism>
<dbReference type="AlphaFoldDB" id="A0AAD7JPA0"/>
<name>A0AAD7JPA0_9AGAR</name>
<keyword evidence="2" id="KW-1133">Transmembrane helix</keyword>
<comment type="caution">
    <text evidence="3">The sequence shown here is derived from an EMBL/GenBank/DDBJ whole genome shotgun (WGS) entry which is preliminary data.</text>
</comment>
<proteinExistence type="predicted"/>
<evidence type="ECO:0000313" key="3">
    <source>
        <dbReference type="EMBL" id="KAJ7768397.1"/>
    </source>
</evidence>
<sequence>MVACVCPKFTSAPHTLDNSGSVPGLGLSPISPTKQPSRISPPSSLDSGSTGSCPCTQYHTMPEDNTRRDMRTSRDFLVFVYINLLNTVLIFLHLSLDFSQGCTTGLITETLLLFYAVKCVVFVTLLFRLIAIAIYSSFERTQNKASLKVESQVLEVRGRLIQDDRYPFARGANSHIYKGRIILPEGSERRVSYALTTINLLGWTSF</sequence>
<evidence type="ECO:0000313" key="4">
    <source>
        <dbReference type="Proteomes" id="UP001215598"/>
    </source>
</evidence>
<dbReference type="Proteomes" id="UP001215598">
    <property type="component" value="Unassembled WGS sequence"/>
</dbReference>